<dbReference type="Pfam" id="PF12833">
    <property type="entry name" value="HTH_18"/>
    <property type="match status" value="1"/>
</dbReference>
<name>A0A8J8SJF5_9FIRM</name>
<dbReference type="InterPro" id="IPR009057">
    <property type="entry name" value="Homeodomain-like_sf"/>
</dbReference>
<dbReference type="KEGG" id="vpy:HZI73_25620"/>
<dbReference type="GO" id="GO:0043565">
    <property type="term" value="F:sequence-specific DNA binding"/>
    <property type="evidence" value="ECO:0007669"/>
    <property type="project" value="InterPro"/>
</dbReference>
<evidence type="ECO:0000256" key="1">
    <source>
        <dbReference type="ARBA" id="ARBA00023015"/>
    </source>
</evidence>
<dbReference type="PROSITE" id="PS01124">
    <property type="entry name" value="HTH_ARAC_FAMILY_2"/>
    <property type="match status" value="1"/>
</dbReference>
<dbReference type="InterPro" id="IPR014710">
    <property type="entry name" value="RmlC-like_jellyroll"/>
</dbReference>
<feature type="domain" description="HTH araC/xylS-type" evidence="4">
    <location>
        <begin position="210"/>
        <end position="308"/>
    </location>
</feature>
<dbReference type="Gene3D" id="1.10.10.60">
    <property type="entry name" value="Homeodomain-like"/>
    <property type="match status" value="2"/>
</dbReference>
<dbReference type="RefSeq" id="WP_212696173.1">
    <property type="nucleotide sequence ID" value="NZ_CP058649.1"/>
</dbReference>
<dbReference type="InterPro" id="IPR020449">
    <property type="entry name" value="Tscrpt_reg_AraC-type_HTH"/>
</dbReference>
<keyword evidence="6" id="KW-1185">Reference proteome</keyword>
<organism evidence="5 6">
    <name type="scientific">Vallitalea pronyensis</name>
    <dbReference type="NCBI Taxonomy" id="1348613"/>
    <lineage>
        <taxon>Bacteria</taxon>
        <taxon>Bacillati</taxon>
        <taxon>Bacillota</taxon>
        <taxon>Clostridia</taxon>
        <taxon>Lachnospirales</taxon>
        <taxon>Vallitaleaceae</taxon>
        <taxon>Vallitalea</taxon>
    </lineage>
</organism>
<dbReference type="SUPFAM" id="SSF46689">
    <property type="entry name" value="Homeodomain-like"/>
    <property type="match status" value="2"/>
</dbReference>
<dbReference type="PANTHER" id="PTHR43280">
    <property type="entry name" value="ARAC-FAMILY TRANSCRIPTIONAL REGULATOR"/>
    <property type="match status" value="1"/>
</dbReference>
<dbReference type="PRINTS" id="PR00032">
    <property type="entry name" value="HTHARAC"/>
</dbReference>
<dbReference type="SUPFAM" id="SSF51215">
    <property type="entry name" value="Regulatory protein AraC"/>
    <property type="match status" value="1"/>
</dbReference>
<dbReference type="AlphaFoldDB" id="A0A8J8SJF5"/>
<evidence type="ECO:0000313" key="5">
    <source>
        <dbReference type="EMBL" id="QUI25469.1"/>
    </source>
</evidence>
<dbReference type="PANTHER" id="PTHR43280:SF2">
    <property type="entry name" value="HTH-TYPE TRANSCRIPTIONAL REGULATOR EXSA"/>
    <property type="match status" value="1"/>
</dbReference>
<reference evidence="5" key="1">
    <citation type="submission" date="2020-07" db="EMBL/GenBank/DDBJ databases">
        <title>Vallitalea pronyensis genome.</title>
        <authorList>
            <person name="Postec A."/>
        </authorList>
    </citation>
    <scope>NUCLEOTIDE SEQUENCE</scope>
    <source>
        <strain evidence="5">FatNI3</strain>
    </source>
</reference>
<dbReference type="InterPro" id="IPR018062">
    <property type="entry name" value="HTH_AraC-typ_CS"/>
</dbReference>
<dbReference type="PROSITE" id="PS00041">
    <property type="entry name" value="HTH_ARAC_FAMILY_1"/>
    <property type="match status" value="1"/>
</dbReference>
<protein>
    <submittedName>
        <fullName evidence="5">Helix-turn-helix transcriptional regulator</fullName>
    </submittedName>
</protein>
<dbReference type="Gene3D" id="2.60.120.10">
    <property type="entry name" value="Jelly Rolls"/>
    <property type="match status" value="1"/>
</dbReference>
<evidence type="ECO:0000259" key="4">
    <source>
        <dbReference type="PROSITE" id="PS01124"/>
    </source>
</evidence>
<evidence type="ECO:0000313" key="6">
    <source>
        <dbReference type="Proteomes" id="UP000683246"/>
    </source>
</evidence>
<dbReference type="Proteomes" id="UP000683246">
    <property type="component" value="Chromosome"/>
</dbReference>
<dbReference type="Pfam" id="PF02311">
    <property type="entry name" value="AraC_binding"/>
    <property type="match status" value="1"/>
</dbReference>
<evidence type="ECO:0000256" key="2">
    <source>
        <dbReference type="ARBA" id="ARBA00023125"/>
    </source>
</evidence>
<accession>A0A8J8SJF5</accession>
<dbReference type="SMART" id="SM00342">
    <property type="entry name" value="HTH_ARAC"/>
    <property type="match status" value="1"/>
</dbReference>
<gene>
    <name evidence="5" type="ORF">HZI73_25620</name>
</gene>
<proteinExistence type="predicted"/>
<evidence type="ECO:0000256" key="3">
    <source>
        <dbReference type="ARBA" id="ARBA00023163"/>
    </source>
</evidence>
<dbReference type="GO" id="GO:0003700">
    <property type="term" value="F:DNA-binding transcription factor activity"/>
    <property type="evidence" value="ECO:0007669"/>
    <property type="project" value="InterPro"/>
</dbReference>
<keyword evidence="1" id="KW-0805">Transcription regulation</keyword>
<dbReference type="InterPro" id="IPR003313">
    <property type="entry name" value="AraC-bd"/>
</dbReference>
<keyword evidence="3" id="KW-0804">Transcription</keyword>
<sequence>MMDEHTIKIDLSHYKDDFKQLNKIWYKDISVNAMRLRVLGIHYMDNGPEWTITQHKHSFFECHYVTKDHVYTTANGIQHKVTPGQFYLLAPGVIHGHCQKDRIGHVGFSLRFEIALQKPLDSHQLHGIQSKQMIDSLMHITPEPYDDDGSIINMMLQLLELGKKESSPLELQLAFFQIIIKLVCSCNRYLVDTHSDTALNKNMIYNNIILTTIQFIEDNYYQDIDVKDVANCVHLSYSHLSRLFKSWVGETVSQYIKKVRLNRAIYLLKCTQQDITSIARDVGYNSAYYFSNDFKKNMGVSPGNYRKTISGLSE</sequence>
<keyword evidence="2" id="KW-0238">DNA-binding</keyword>
<dbReference type="InterPro" id="IPR018060">
    <property type="entry name" value="HTH_AraC"/>
</dbReference>
<dbReference type="EMBL" id="CP058649">
    <property type="protein sequence ID" value="QUI25469.1"/>
    <property type="molecule type" value="Genomic_DNA"/>
</dbReference>
<dbReference type="InterPro" id="IPR037923">
    <property type="entry name" value="HTH-like"/>
</dbReference>